<dbReference type="Pfam" id="PF04773">
    <property type="entry name" value="FecR"/>
    <property type="match status" value="1"/>
</dbReference>
<evidence type="ECO:0008006" key="6">
    <source>
        <dbReference type="Google" id="ProtNLM"/>
    </source>
</evidence>
<feature type="domain" description="Protein FecR C-terminal" evidence="3">
    <location>
        <begin position="250"/>
        <end position="316"/>
    </location>
</feature>
<keyword evidence="1" id="KW-0812">Transmembrane</keyword>
<dbReference type="PANTHER" id="PTHR30273:SF2">
    <property type="entry name" value="PROTEIN FECR"/>
    <property type="match status" value="1"/>
</dbReference>
<dbReference type="PANTHER" id="PTHR30273">
    <property type="entry name" value="PERIPLASMIC SIGNAL SENSOR AND SIGMA FACTOR ACTIVATOR FECR-RELATED"/>
    <property type="match status" value="1"/>
</dbReference>
<dbReference type="RefSeq" id="WP_104715243.1">
    <property type="nucleotide sequence ID" value="NZ_PTRA01000005.1"/>
</dbReference>
<evidence type="ECO:0000259" key="2">
    <source>
        <dbReference type="Pfam" id="PF04773"/>
    </source>
</evidence>
<dbReference type="InterPro" id="IPR012373">
    <property type="entry name" value="Ferrdict_sens_TM"/>
</dbReference>
<reference evidence="5" key="1">
    <citation type="submission" date="2018-02" db="EMBL/GenBank/DDBJ databases">
        <title>Genome sequencing of Solimonas sp. HR-BB.</title>
        <authorList>
            <person name="Lee Y."/>
            <person name="Jeon C.O."/>
        </authorList>
    </citation>
    <scope>NUCLEOTIDE SEQUENCE [LARGE SCALE GENOMIC DNA]</scope>
    <source>
        <strain evidence="5">HR-U</strain>
    </source>
</reference>
<evidence type="ECO:0000259" key="3">
    <source>
        <dbReference type="Pfam" id="PF16344"/>
    </source>
</evidence>
<dbReference type="InterPro" id="IPR032508">
    <property type="entry name" value="FecR_C"/>
</dbReference>
<comment type="caution">
    <text evidence="4">The sequence shown here is derived from an EMBL/GenBank/DDBJ whole genome shotgun (WGS) entry which is preliminary data.</text>
</comment>
<keyword evidence="1" id="KW-0472">Membrane</keyword>
<dbReference type="PIRSF" id="PIRSF018266">
    <property type="entry name" value="FecR"/>
    <property type="match status" value="1"/>
</dbReference>
<dbReference type="GO" id="GO:0016989">
    <property type="term" value="F:sigma factor antagonist activity"/>
    <property type="evidence" value="ECO:0007669"/>
    <property type="project" value="TreeGrafter"/>
</dbReference>
<dbReference type="AlphaFoldDB" id="A0A2S7IGU6"/>
<dbReference type="InterPro" id="IPR006860">
    <property type="entry name" value="FecR"/>
</dbReference>
<evidence type="ECO:0000313" key="4">
    <source>
        <dbReference type="EMBL" id="PQA54916.1"/>
    </source>
</evidence>
<sequence length="323" mass="36364">MTPEEFQELLLRYQRNEATAEEQQRIHAWYDRLAADSQEELPAAERPPLQAKLWSTIRERIDEPEPEIQIRPLRKAGWYVGVAASILLVLSIGLWFWTQSSVNSGQLAFHTAAPLITARGPQTLTLSDQSQVTLLQGSSLRYSSTFTGKLREVDLQGTAFFQITKNPEKPFLVHTGSLETKVLGTSFWVRHQPKQSYVQVQVVTGKVSVQQDQNQVILVPNQLVTYSREKPWLQTGLVQNPLVVDASVSMRFKDVPLLRVVERLEKRYGISLLIKQSALRQCPFTGDLTGLGLYEQLGMICQALNATYQSDGTQILLQGAGCR</sequence>
<feature type="transmembrane region" description="Helical" evidence="1">
    <location>
        <begin position="76"/>
        <end position="97"/>
    </location>
</feature>
<feature type="domain" description="FecR protein" evidence="2">
    <location>
        <begin position="121"/>
        <end position="207"/>
    </location>
</feature>
<name>A0A2S7IGU6_9BACT</name>
<dbReference type="EMBL" id="PTRA01000005">
    <property type="protein sequence ID" value="PQA54916.1"/>
    <property type="molecule type" value="Genomic_DNA"/>
</dbReference>
<dbReference type="Pfam" id="PF16344">
    <property type="entry name" value="FecR_C"/>
    <property type="match status" value="1"/>
</dbReference>
<keyword evidence="1" id="KW-1133">Transmembrane helix</keyword>
<evidence type="ECO:0000313" key="5">
    <source>
        <dbReference type="Proteomes" id="UP000239590"/>
    </source>
</evidence>
<dbReference type="Proteomes" id="UP000239590">
    <property type="component" value="Unassembled WGS sequence"/>
</dbReference>
<dbReference type="Gene3D" id="2.60.120.1440">
    <property type="match status" value="1"/>
</dbReference>
<accession>A0A2S7IGU6</accession>
<organism evidence="4 5">
    <name type="scientific">Siphonobacter curvatus</name>
    <dbReference type="NCBI Taxonomy" id="2094562"/>
    <lineage>
        <taxon>Bacteria</taxon>
        <taxon>Pseudomonadati</taxon>
        <taxon>Bacteroidota</taxon>
        <taxon>Cytophagia</taxon>
        <taxon>Cytophagales</taxon>
        <taxon>Cytophagaceae</taxon>
        <taxon>Siphonobacter</taxon>
    </lineage>
</organism>
<keyword evidence="5" id="KW-1185">Reference proteome</keyword>
<proteinExistence type="predicted"/>
<dbReference type="OrthoDB" id="645173at2"/>
<protein>
    <recommendedName>
        <fullName evidence="6">Iron dicitrate transport regulator FecR</fullName>
    </recommendedName>
</protein>
<dbReference type="Gene3D" id="3.55.50.30">
    <property type="match status" value="1"/>
</dbReference>
<evidence type="ECO:0000256" key="1">
    <source>
        <dbReference type="SAM" id="Phobius"/>
    </source>
</evidence>
<gene>
    <name evidence="4" type="ORF">C5O19_20405</name>
</gene>